<evidence type="ECO:0000313" key="1">
    <source>
        <dbReference type="EMBL" id="KZR96725.1"/>
    </source>
</evidence>
<reference evidence="1 2" key="1">
    <citation type="submission" date="2016-03" db="EMBL/GenBank/DDBJ databases">
        <title>EvidentialGene: Evidence-directed Construction of Genes on Genomes.</title>
        <authorList>
            <person name="Gilbert D.G."/>
            <person name="Choi J.-H."/>
            <person name="Mockaitis K."/>
            <person name="Colbourne J."/>
            <person name="Pfrender M."/>
        </authorList>
    </citation>
    <scope>NUCLEOTIDE SEQUENCE [LARGE SCALE GENOMIC DNA]</scope>
    <source>
        <strain evidence="1 2">Xinb3</strain>
        <tissue evidence="1">Complete organism</tissue>
    </source>
</reference>
<dbReference type="AlphaFoldDB" id="A0A164EFC4"/>
<proteinExistence type="predicted"/>
<keyword evidence="2" id="KW-1185">Reference proteome</keyword>
<sequence>MWKKVEKTEESEEFSKVNHLHSQRECFFSLRRKMFSYSDVVESLRVFECALVRFVDSTFDNHRSCYSRLLLTLSGLQIIISGYAKYRELFCMTHARLLWWIESDEDIFHPTPHRSDFYTEVTQAEMDNRLAARQTWNDVLESLNMETPSPNDFHLLREFSRSLTSLLDYIEDQLNE</sequence>
<gene>
    <name evidence="1" type="ORF">APZ42_008777</name>
</gene>
<dbReference type="EMBL" id="LRGB01023902">
    <property type="protein sequence ID" value="KZR96725.1"/>
    <property type="molecule type" value="Genomic_DNA"/>
</dbReference>
<name>A0A164EFC4_9CRUS</name>
<dbReference type="OrthoDB" id="6383690at2759"/>
<comment type="caution">
    <text evidence="1">The sequence shown here is derived from an EMBL/GenBank/DDBJ whole genome shotgun (WGS) entry which is preliminary data.</text>
</comment>
<protein>
    <submittedName>
        <fullName evidence="1">Uncharacterized protein</fullName>
    </submittedName>
</protein>
<dbReference type="Proteomes" id="UP000076858">
    <property type="component" value="Unassembled WGS sequence"/>
</dbReference>
<accession>A0A164EFC4</accession>
<organism evidence="1 2">
    <name type="scientific">Daphnia magna</name>
    <dbReference type="NCBI Taxonomy" id="35525"/>
    <lineage>
        <taxon>Eukaryota</taxon>
        <taxon>Metazoa</taxon>
        <taxon>Ecdysozoa</taxon>
        <taxon>Arthropoda</taxon>
        <taxon>Crustacea</taxon>
        <taxon>Branchiopoda</taxon>
        <taxon>Diplostraca</taxon>
        <taxon>Cladocera</taxon>
        <taxon>Anomopoda</taxon>
        <taxon>Daphniidae</taxon>
        <taxon>Daphnia</taxon>
    </lineage>
</organism>
<evidence type="ECO:0000313" key="2">
    <source>
        <dbReference type="Proteomes" id="UP000076858"/>
    </source>
</evidence>